<evidence type="ECO:0000313" key="4">
    <source>
        <dbReference type="Proteomes" id="UP000799776"/>
    </source>
</evidence>
<organism evidence="3 4">
    <name type="scientific">Saccharata proteae CBS 121410</name>
    <dbReference type="NCBI Taxonomy" id="1314787"/>
    <lineage>
        <taxon>Eukaryota</taxon>
        <taxon>Fungi</taxon>
        <taxon>Dikarya</taxon>
        <taxon>Ascomycota</taxon>
        <taxon>Pezizomycotina</taxon>
        <taxon>Dothideomycetes</taxon>
        <taxon>Dothideomycetes incertae sedis</taxon>
        <taxon>Botryosphaeriales</taxon>
        <taxon>Saccharataceae</taxon>
        <taxon>Saccharata</taxon>
    </lineage>
</organism>
<accession>A0A9P4LZW0</accession>
<dbReference type="EMBL" id="ML978711">
    <property type="protein sequence ID" value="KAF2091525.1"/>
    <property type="molecule type" value="Genomic_DNA"/>
</dbReference>
<feature type="region of interest" description="Disordered" evidence="1">
    <location>
        <begin position="231"/>
        <end position="278"/>
    </location>
</feature>
<keyword evidence="2" id="KW-0472">Membrane</keyword>
<name>A0A9P4LZW0_9PEZI</name>
<dbReference type="OrthoDB" id="3596006at2759"/>
<gene>
    <name evidence="3" type="ORF">K490DRAFT_52727</name>
</gene>
<evidence type="ECO:0000256" key="2">
    <source>
        <dbReference type="SAM" id="Phobius"/>
    </source>
</evidence>
<proteinExistence type="predicted"/>
<reference evidence="3" key="1">
    <citation type="journal article" date="2020" name="Stud. Mycol.">
        <title>101 Dothideomycetes genomes: a test case for predicting lifestyles and emergence of pathogens.</title>
        <authorList>
            <person name="Haridas S."/>
            <person name="Albert R."/>
            <person name="Binder M."/>
            <person name="Bloem J."/>
            <person name="Labutti K."/>
            <person name="Salamov A."/>
            <person name="Andreopoulos B."/>
            <person name="Baker S."/>
            <person name="Barry K."/>
            <person name="Bills G."/>
            <person name="Bluhm B."/>
            <person name="Cannon C."/>
            <person name="Castanera R."/>
            <person name="Culley D."/>
            <person name="Daum C."/>
            <person name="Ezra D."/>
            <person name="Gonzalez J."/>
            <person name="Henrissat B."/>
            <person name="Kuo A."/>
            <person name="Liang C."/>
            <person name="Lipzen A."/>
            <person name="Lutzoni F."/>
            <person name="Magnuson J."/>
            <person name="Mondo S."/>
            <person name="Nolan M."/>
            <person name="Ohm R."/>
            <person name="Pangilinan J."/>
            <person name="Park H.-J."/>
            <person name="Ramirez L."/>
            <person name="Alfaro M."/>
            <person name="Sun H."/>
            <person name="Tritt A."/>
            <person name="Yoshinaga Y."/>
            <person name="Zwiers L.-H."/>
            <person name="Turgeon B."/>
            <person name="Goodwin S."/>
            <person name="Spatafora J."/>
            <person name="Crous P."/>
            <person name="Grigoriev I."/>
        </authorList>
    </citation>
    <scope>NUCLEOTIDE SEQUENCE</scope>
    <source>
        <strain evidence="3">CBS 121410</strain>
    </source>
</reference>
<feature type="transmembrane region" description="Helical" evidence="2">
    <location>
        <begin position="86"/>
        <end position="108"/>
    </location>
</feature>
<sequence>MVVLWGLDLREITWSKFGNANMWNTNYHLRRTKFIVYQLAMILCVISESLGTAALSDYVDQQTYVQTKSGNIAKVHNDDYIGAASYNIWCGIFVAFIFGAAFFFDLIWPERHEDRGIKNAWRACSIMAVIFEASDAITLTVITFQSGRGVKVTGVDSNTANQLISSFPKASETIPKYSNNPRAIAAVAFVWPGLLAVIASTIVMWMSLGHNDREGPKSTHYRNEEKNFGNDVSQADAVSEPETSHAAFNGATTNGATTNGATTNGATTNGNEHAYEGV</sequence>
<dbReference type="Proteomes" id="UP000799776">
    <property type="component" value="Unassembled WGS sequence"/>
</dbReference>
<protein>
    <submittedName>
        <fullName evidence="3">Uncharacterized protein</fullName>
    </submittedName>
</protein>
<keyword evidence="2" id="KW-0812">Transmembrane</keyword>
<feature type="transmembrane region" description="Helical" evidence="2">
    <location>
        <begin position="34"/>
        <end position="55"/>
    </location>
</feature>
<evidence type="ECO:0000256" key="1">
    <source>
        <dbReference type="SAM" id="MobiDB-lite"/>
    </source>
</evidence>
<feature type="compositionally biased region" description="Low complexity" evidence="1">
    <location>
        <begin position="246"/>
        <end position="271"/>
    </location>
</feature>
<keyword evidence="4" id="KW-1185">Reference proteome</keyword>
<evidence type="ECO:0000313" key="3">
    <source>
        <dbReference type="EMBL" id="KAF2091525.1"/>
    </source>
</evidence>
<dbReference type="AlphaFoldDB" id="A0A9P4LZW0"/>
<feature type="transmembrane region" description="Helical" evidence="2">
    <location>
        <begin position="183"/>
        <end position="208"/>
    </location>
</feature>
<keyword evidence="2" id="KW-1133">Transmembrane helix</keyword>
<comment type="caution">
    <text evidence="3">The sequence shown here is derived from an EMBL/GenBank/DDBJ whole genome shotgun (WGS) entry which is preliminary data.</text>
</comment>